<dbReference type="InterPro" id="IPR001881">
    <property type="entry name" value="EGF-like_Ca-bd_dom"/>
</dbReference>
<evidence type="ECO:0000256" key="14">
    <source>
        <dbReference type="ARBA" id="ARBA00023034"/>
    </source>
</evidence>
<dbReference type="Pfam" id="PF00594">
    <property type="entry name" value="Gla"/>
    <property type="match status" value="1"/>
</dbReference>
<dbReference type="GeneID" id="112144325"/>
<dbReference type="FunFam" id="4.10.740.10:FF:000001">
    <property type="entry name" value="vitamin K-dependent protein S"/>
    <property type="match status" value="1"/>
</dbReference>
<dbReference type="PROSITE" id="PS50026">
    <property type="entry name" value="EGF_3"/>
    <property type="match status" value="1"/>
</dbReference>
<dbReference type="CDD" id="cd00054">
    <property type="entry name" value="EGF_CA"/>
    <property type="match status" value="1"/>
</dbReference>
<dbReference type="CDD" id="cd00190">
    <property type="entry name" value="Tryp_SPc"/>
    <property type="match status" value="1"/>
</dbReference>
<evidence type="ECO:0000256" key="3">
    <source>
        <dbReference type="ARBA" id="ARBA00004613"/>
    </source>
</evidence>
<dbReference type="GO" id="GO:0005783">
    <property type="term" value="C:endoplasmic reticulum"/>
    <property type="evidence" value="ECO:0007669"/>
    <property type="project" value="UniProtKB-SubCell"/>
</dbReference>
<evidence type="ECO:0000256" key="26">
    <source>
        <dbReference type="PIRSR" id="PIRSR001143-1"/>
    </source>
</evidence>
<evidence type="ECO:0000256" key="29">
    <source>
        <dbReference type="SAM" id="SignalP"/>
    </source>
</evidence>
<dbReference type="InterPro" id="IPR033116">
    <property type="entry name" value="TRYPSIN_SER"/>
</dbReference>
<keyword evidence="10 28" id="KW-0378">Hydrolase</keyword>
<reference evidence="33" key="1">
    <citation type="submission" date="2025-08" db="UniProtKB">
        <authorList>
            <consortium name="Ensembl"/>
        </authorList>
    </citation>
    <scope>IDENTIFICATION</scope>
</reference>
<organism evidence="33 34">
    <name type="scientific">Oryzias melastigma</name>
    <name type="common">Marine medaka</name>
    <dbReference type="NCBI Taxonomy" id="30732"/>
    <lineage>
        <taxon>Eukaryota</taxon>
        <taxon>Metazoa</taxon>
        <taxon>Chordata</taxon>
        <taxon>Craniata</taxon>
        <taxon>Vertebrata</taxon>
        <taxon>Euteleostomi</taxon>
        <taxon>Actinopterygii</taxon>
        <taxon>Neopterygii</taxon>
        <taxon>Teleostei</taxon>
        <taxon>Neoteleostei</taxon>
        <taxon>Acanthomorphata</taxon>
        <taxon>Ovalentaria</taxon>
        <taxon>Atherinomorphae</taxon>
        <taxon>Beloniformes</taxon>
        <taxon>Adrianichthyidae</taxon>
        <taxon>Oryziinae</taxon>
        <taxon>Oryzias</taxon>
    </lineage>
</organism>
<dbReference type="PANTHER" id="PTHR24278:SF0">
    <property type="entry name" value="VITAMIN K-DEPENDENT PROTEIN C"/>
    <property type="match status" value="1"/>
</dbReference>
<dbReference type="SUPFAM" id="SSF57630">
    <property type="entry name" value="GLA-domain"/>
    <property type="match status" value="1"/>
</dbReference>
<protein>
    <recommendedName>
        <fullName evidence="22">Vitamin K-dependent protein C</fullName>
        <ecNumber evidence="21">3.4.21.69</ecNumber>
    </recommendedName>
    <alternativeName>
        <fullName evidence="25">Anticoagulant protein C</fullName>
    </alternativeName>
    <alternativeName>
        <fullName evidence="23">Autoprothrombin IIA</fullName>
    </alternativeName>
    <alternativeName>
        <fullName evidence="24">Blood coagulation factor XIV</fullName>
    </alternativeName>
</protein>
<evidence type="ECO:0000256" key="27">
    <source>
        <dbReference type="PROSITE-ProRule" id="PRU00076"/>
    </source>
</evidence>
<evidence type="ECO:0000256" key="10">
    <source>
        <dbReference type="ARBA" id="ARBA00022801"/>
    </source>
</evidence>
<keyword evidence="34" id="KW-1185">Reference proteome</keyword>
<dbReference type="EC" id="3.4.21.69" evidence="21"/>
<reference evidence="33" key="2">
    <citation type="submission" date="2025-09" db="UniProtKB">
        <authorList>
            <consortium name="Ensembl"/>
        </authorList>
    </citation>
    <scope>IDENTIFICATION</scope>
</reference>
<dbReference type="InterPro" id="IPR017857">
    <property type="entry name" value="Coagulation_fac-like_Gla_dom"/>
</dbReference>
<evidence type="ECO:0000256" key="13">
    <source>
        <dbReference type="ARBA" id="ARBA00022837"/>
    </source>
</evidence>
<dbReference type="SUPFAM" id="SSF50494">
    <property type="entry name" value="Trypsin-like serine proteases"/>
    <property type="match status" value="1"/>
</dbReference>
<dbReference type="InterPro" id="IPR012224">
    <property type="entry name" value="Pept_S1A_FX"/>
</dbReference>
<feature type="disulfide bond" evidence="27">
    <location>
        <begin position="89"/>
        <end position="99"/>
    </location>
</feature>
<evidence type="ECO:0000256" key="6">
    <source>
        <dbReference type="ARBA" id="ARBA00022536"/>
    </source>
</evidence>
<keyword evidence="29" id="KW-0732">Signal</keyword>
<keyword evidence="14" id="KW-0333">Golgi apparatus</keyword>
<evidence type="ECO:0000256" key="9">
    <source>
        <dbReference type="ARBA" id="ARBA00022696"/>
    </source>
</evidence>
<accession>A0A3B3DWS3</accession>
<comment type="caution">
    <text evidence="27">Lacks conserved residue(s) required for the propagation of feature annotation.</text>
</comment>
<evidence type="ECO:0000256" key="22">
    <source>
        <dbReference type="ARBA" id="ARBA00040219"/>
    </source>
</evidence>
<dbReference type="GO" id="GO:0005509">
    <property type="term" value="F:calcium ion binding"/>
    <property type="evidence" value="ECO:0007669"/>
    <property type="project" value="InterPro"/>
</dbReference>
<evidence type="ECO:0000259" key="31">
    <source>
        <dbReference type="PROSITE" id="PS50240"/>
    </source>
</evidence>
<dbReference type="InterPro" id="IPR001314">
    <property type="entry name" value="Peptidase_S1A"/>
</dbReference>
<dbReference type="InterPro" id="IPR000294">
    <property type="entry name" value="GLA_domain"/>
</dbReference>
<dbReference type="InterPro" id="IPR018114">
    <property type="entry name" value="TRYPSIN_HIS"/>
</dbReference>
<dbReference type="OrthoDB" id="9028152at2759"/>
<evidence type="ECO:0000259" key="32">
    <source>
        <dbReference type="PROSITE" id="PS50998"/>
    </source>
</evidence>
<evidence type="ECO:0000256" key="23">
    <source>
        <dbReference type="ARBA" id="ARBA00041306"/>
    </source>
</evidence>
<evidence type="ECO:0000256" key="28">
    <source>
        <dbReference type="RuleBase" id="RU363034"/>
    </source>
</evidence>
<dbReference type="KEGG" id="oml:112144325"/>
<name>A0A3B3DWS3_ORYME</name>
<dbReference type="GeneTree" id="ENSGT00940000154505"/>
<evidence type="ECO:0000256" key="15">
    <source>
        <dbReference type="ARBA" id="ARBA00023084"/>
    </source>
</evidence>
<dbReference type="CTD" id="393327"/>
<keyword evidence="17 27" id="KW-1015">Disulfide bond</keyword>
<evidence type="ECO:0000256" key="12">
    <source>
        <dbReference type="ARBA" id="ARBA00022825"/>
    </source>
</evidence>
<dbReference type="GO" id="GO:0007596">
    <property type="term" value="P:blood coagulation"/>
    <property type="evidence" value="ECO:0007669"/>
    <property type="project" value="UniProtKB-KW"/>
</dbReference>
<dbReference type="SUPFAM" id="SSF57196">
    <property type="entry name" value="EGF/Laminin"/>
    <property type="match status" value="1"/>
</dbReference>
<evidence type="ECO:0000256" key="18">
    <source>
        <dbReference type="ARBA" id="ARBA00023180"/>
    </source>
</evidence>
<dbReference type="PANTHER" id="PTHR24278">
    <property type="entry name" value="COAGULATION FACTOR"/>
    <property type="match status" value="1"/>
</dbReference>
<comment type="catalytic activity">
    <reaction evidence="19">
        <text>Degradation of blood coagulation factors Va and VIIIa.</text>
        <dbReference type="EC" id="3.4.21.69"/>
    </reaction>
</comment>
<dbReference type="GO" id="GO:0006508">
    <property type="term" value="P:proteolysis"/>
    <property type="evidence" value="ECO:0007669"/>
    <property type="project" value="UniProtKB-KW"/>
</dbReference>
<keyword evidence="8" id="KW-0165">Cleavage on pair of basic residues</keyword>
<dbReference type="PROSITE" id="PS00010">
    <property type="entry name" value="ASX_HYDROXYL"/>
    <property type="match status" value="1"/>
</dbReference>
<dbReference type="PRINTS" id="PR00001">
    <property type="entry name" value="GLABLOOD"/>
</dbReference>
<dbReference type="InterPro" id="IPR001254">
    <property type="entry name" value="Trypsin_dom"/>
</dbReference>
<dbReference type="OMA" id="VAPHNEC"/>
<evidence type="ECO:0000256" key="24">
    <source>
        <dbReference type="ARBA" id="ARBA00042403"/>
    </source>
</evidence>
<keyword evidence="7 28" id="KW-0645">Protease</keyword>
<dbReference type="SMART" id="SM00179">
    <property type="entry name" value="EGF_CA"/>
    <property type="match status" value="1"/>
</dbReference>
<dbReference type="InterPro" id="IPR000152">
    <property type="entry name" value="EGF-type_Asp/Asn_hydroxyl_site"/>
</dbReference>
<dbReference type="Pfam" id="PF14670">
    <property type="entry name" value="FXa_inhibition"/>
    <property type="match status" value="1"/>
</dbReference>
<dbReference type="Proteomes" id="UP000261560">
    <property type="component" value="Unplaced"/>
</dbReference>
<feature type="chain" id="PRO_5017478965" description="Vitamin K-dependent protein C" evidence="29">
    <location>
        <begin position="18"/>
        <end position="446"/>
    </location>
</feature>
<proteinExistence type="predicted"/>
<dbReference type="Gene3D" id="4.10.740.10">
    <property type="entry name" value="Coagulation Factor IX"/>
    <property type="match status" value="1"/>
</dbReference>
<dbReference type="STRING" id="30732.ENSOMEP00000034607"/>
<evidence type="ECO:0000256" key="25">
    <source>
        <dbReference type="ARBA" id="ARBA00042906"/>
    </source>
</evidence>
<keyword evidence="4" id="KW-0301">Gamma-carboxyglutamic acid</keyword>
<evidence type="ECO:0000256" key="5">
    <source>
        <dbReference type="ARBA" id="ARBA00022525"/>
    </source>
</evidence>
<keyword evidence="15" id="KW-0094">Blood coagulation</keyword>
<feature type="active site" description="Charge relay system" evidence="26">
    <location>
        <position position="281"/>
    </location>
</feature>
<evidence type="ECO:0000256" key="7">
    <source>
        <dbReference type="ARBA" id="ARBA00022670"/>
    </source>
</evidence>
<keyword evidence="18" id="KW-0325">Glycoprotein</keyword>
<dbReference type="Gene3D" id="2.10.25.10">
    <property type="entry name" value="Laminin"/>
    <property type="match status" value="2"/>
</dbReference>
<feature type="active site" description="Charge relay system" evidence="26">
    <location>
        <position position="235"/>
    </location>
</feature>
<dbReference type="PROSITE" id="PS00134">
    <property type="entry name" value="TRYPSIN_HIS"/>
    <property type="match status" value="1"/>
</dbReference>
<feature type="disulfide bond" evidence="27">
    <location>
        <begin position="110"/>
        <end position="119"/>
    </location>
</feature>
<dbReference type="PROSITE" id="PS50998">
    <property type="entry name" value="GLA_2"/>
    <property type="match status" value="1"/>
</dbReference>
<keyword evidence="11" id="KW-0256">Endoplasmic reticulum</keyword>
<sequence>MSRLVLCLIGCVTLWSASVISLSVFSDAPQAHMLLRSRRANSFLEEMKPPSKERECIEEKCDFEEAREIFQTREATLEFWTVYTDGNQCQSNMCVHGECVDLFQDYACRCKPGYEGKYCEYNITATNCSVNNGDCDHDCTESEDGLWRKCSCINGYNLDKDNRKCIPQGPTSCGQLLISRSEYSGPVVGLLPWMLGGEVGKKGESPWQVVVLNARGNFHCGGVLIDRNWVLTAAHCLENNLRFGVRLGDYELLRKEGTEVTLTVVKAFKHPNYNRDTVDNDIALLRLQTPAPYNNYIAPICLPGQAMAERVLHLNGTTTVVTGWGKDDSGKYSSALNVIKVPLVNHSVCEQQMFPHTISENVLCAGILGQKIDACEGDSGGPMVTLYHGTWFLVGLVSWGEGCGQIDKLGIYTKVSNYNDWIRKVQEEWDKTNNLQGVSASSRRSV</sequence>
<keyword evidence="16" id="KW-0865">Zymogen</keyword>
<dbReference type="PROSITE" id="PS00011">
    <property type="entry name" value="GLA_1"/>
    <property type="match status" value="1"/>
</dbReference>
<feature type="active site" description="Charge relay system" evidence="26">
    <location>
        <position position="379"/>
    </location>
</feature>
<dbReference type="SMART" id="SM00181">
    <property type="entry name" value="EGF"/>
    <property type="match status" value="2"/>
</dbReference>
<dbReference type="InterPro" id="IPR018097">
    <property type="entry name" value="EGF_Ca-bd_CS"/>
</dbReference>
<dbReference type="RefSeq" id="XP_024124587.1">
    <property type="nucleotide sequence ID" value="XM_024268819.2"/>
</dbReference>
<dbReference type="InterPro" id="IPR000742">
    <property type="entry name" value="EGF"/>
</dbReference>
<dbReference type="PIRSF" id="PIRSF001143">
    <property type="entry name" value="Factor_X"/>
    <property type="match status" value="1"/>
</dbReference>
<dbReference type="Gene3D" id="2.40.10.10">
    <property type="entry name" value="Trypsin-like serine proteases"/>
    <property type="match status" value="2"/>
</dbReference>
<evidence type="ECO:0000256" key="19">
    <source>
        <dbReference type="ARBA" id="ARBA00036045"/>
    </source>
</evidence>
<dbReference type="FunFam" id="2.40.10.10:FF:000003">
    <property type="entry name" value="Transmembrane serine protease 3"/>
    <property type="match status" value="1"/>
</dbReference>
<evidence type="ECO:0000256" key="20">
    <source>
        <dbReference type="ARBA" id="ARBA00037553"/>
    </source>
</evidence>
<dbReference type="PROSITE" id="PS01186">
    <property type="entry name" value="EGF_2"/>
    <property type="match status" value="1"/>
</dbReference>
<dbReference type="InterPro" id="IPR009003">
    <property type="entry name" value="Peptidase_S1_PA"/>
</dbReference>
<dbReference type="PaxDb" id="30732-ENSOMEP00000034607"/>
<keyword evidence="6 27" id="KW-0245">EGF-like domain</keyword>
<dbReference type="GO" id="GO:0004252">
    <property type="term" value="F:serine-type endopeptidase activity"/>
    <property type="evidence" value="ECO:0007669"/>
    <property type="project" value="UniProtKB-EC"/>
</dbReference>
<dbReference type="InterPro" id="IPR043504">
    <property type="entry name" value="Peptidase_S1_PA_chymotrypsin"/>
</dbReference>
<dbReference type="PROSITE" id="PS00135">
    <property type="entry name" value="TRYPSIN_SER"/>
    <property type="match status" value="1"/>
</dbReference>
<dbReference type="InterPro" id="IPR035972">
    <property type="entry name" value="GLA-like_dom_SF"/>
</dbReference>
<dbReference type="PRINTS" id="PR00722">
    <property type="entry name" value="CHYMOTRYPSIN"/>
</dbReference>
<dbReference type="Pfam" id="PF00089">
    <property type="entry name" value="Trypsin"/>
    <property type="match status" value="1"/>
</dbReference>
<comment type="subcellular location">
    <subcellularLocation>
        <location evidence="1">Endoplasmic reticulum</location>
    </subcellularLocation>
    <subcellularLocation>
        <location evidence="2">Golgi apparatus</location>
    </subcellularLocation>
    <subcellularLocation>
        <location evidence="3">Secreted</location>
    </subcellularLocation>
</comment>
<evidence type="ECO:0000256" key="17">
    <source>
        <dbReference type="ARBA" id="ARBA00023157"/>
    </source>
</evidence>
<evidence type="ECO:0000256" key="8">
    <source>
        <dbReference type="ARBA" id="ARBA00022685"/>
    </source>
</evidence>
<evidence type="ECO:0000313" key="34">
    <source>
        <dbReference type="Proteomes" id="UP000261560"/>
    </source>
</evidence>
<dbReference type="PROSITE" id="PS01187">
    <property type="entry name" value="EGF_CA"/>
    <property type="match status" value="1"/>
</dbReference>
<evidence type="ECO:0000256" key="21">
    <source>
        <dbReference type="ARBA" id="ARBA00038995"/>
    </source>
</evidence>
<dbReference type="AlphaFoldDB" id="A0A3B3DWS3"/>
<dbReference type="InterPro" id="IPR050442">
    <property type="entry name" value="Peptidase_S1_coag_factors"/>
</dbReference>
<dbReference type="Pfam" id="PF00008">
    <property type="entry name" value="EGF"/>
    <property type="match status" value="1"/>
</dbReference>
<dbReference type="Ensembl" id="ENSOMET00000028793.1">
    <property type="protein sequence ID" value="ENSOMEP00000034607.1"/>
    <property type="gene ID" value="ENSOMEG00000000567.1"/>
</dbReference>
<comment type="function">
    <text evidence="20">Protein C is a vitamin K-dependent serine protease that regulates blood coagulation by inactivating factors Va and VIIIa in the presence of calcium ions and phospholipids. Exerts a protective effect on the endothelial cell barrier function.</text>
</comment>
<feature type="domain" description="Gla" evidence="32">
    <location>
        <begin position="39"/>
        <end position="85"/>
    </location>
</feature>
<feature type="domain" description="Peptidase S1" evidence="31">
    <location>
        <begin position="194"/>
        <end position="427"/>
    </location>
</feature>
<evidence type="ECO:0000256" key="1">
    <source>
        <dbReference type="ARBA" id="ARBA00004240"/>
    </source>
</evidence>
<keyword evidence="13" id="KW-0106">Calcium</keyword>
<feature type="domain" description="EGF-like" evidence="30">
    <location>
        <begin position="85"/>
        <end position="120"/>
    </location>
</feature>
<evidence type="ECO:0000256" key="11">
    <source>
        <dbReference type="ARBA" id="ARBA00022824"/>
    </source>
</evidence>
<evidence type="ECO:0000256" key="4">
    <source>
        <dbReference type="ARBA" id="ARBA00022479"/>
    </source>
</evidence>
<feature type="signal peptide" evidence="29">
    <location>
        <begin position="1"/>
        <end position="17"/>
    </location>
</feature>
<dbReference type="GO" id="GO:0005615">
    <property type="term" value="C:extracellular space"/>
    <property type="evidence" value="ECO:0007669"/>
    <property type="project" value="TreeGrafter"/>
</dbReference>
<dbReference type="PROSITE" id="PS50240">
    <property type="entry name" value="TRYPSIN_DOM"/>
    <property type="match status" value="1"/>
</dbReference>
<keyword evidence="12 28" id="KW-0720">Serine protease</keyword>
<dbReference type="GO" id="GO:0005794">
    <property type="term" value="C:Golgi apparatus"/>
    <property type="evidence" value="ECO:0007669"/>
    <property type="project" value="UniProtKB-SubCell"/>
</dbReference>
<dbReference type="PROSITE" id="PS00022">
    <property type="entry name" value="EGF_1"/>
    <property type="match status" value="1"/>
</dbReference>
<evidence type="ECO:0000313" key="33">
    <source>
        <dbReference type="Ensembl" id="ENSOMEP00000034607.1"/>
    </source>
</evidence>
<evidence type="ECO:0000259" key="30">
    <source>
        <dbReference type="PROSITE" id="PS50026"/>
    </source>
</evidence>
<dbReference type="SMART" id="SM00069">
    <property type="entry name" value="GLA"/>
    <property type="match status" value="1"/>
</dbReference>
<evidence type="ECO:0000256" key="16">
    <source>
        <dbReference type="ARBA" id="ARBA00023145"/>
    </source>
</evidence>
<keyword evidence="9" id="KW-0356">Hemostasis</keyword>
<dbReference type="SMART" id="SM00020">
    <property type="entry name" value="Tryp_SPc"/>
    <property type="match status" value="1"/>
</dbReference>
<evidence type="ECO:0000256" key="2">
    <source>
        <dbReference type="ARBA" id="ARBA00004555"/>
    </source>
</evidence>
<keyword evidence="5" id="KW-0964">Secreted</keyword>